<feature type="transmembrane region" description="Helical" evidence="6">
    <location>
        <begin position="345"/>
        <end position="362"/>
    </location>
</feature>
<feature type="transmembrane region" description="Helical" evidence="6">
    <location>
        <begin position="476"/>
        <end position="495"/>
    </location>
</feature>
<feature type="transmembrane region" description="Helical" evidence="6">
    <location>
        <begin position="501"/>
        <end position="519"/>
    </location>
</feature>
<comment type="subcellular location">
    <subcellularLocation>
        <location evidence="1">Membrane</location>
        <topology evidence="1">Multi-pass membrane protein</topology>
    </subcellularLocation>
</comment>
<keyword evidence="3 6" id="KW-1133">Transmembrane helix</keyword>
<dbReference type="AlphaFoldDB" id="A0A1D8AYA7"/>
<accession>A0A1D8AYA7</accession>
<dbReference type="Proteomes" id="UP000095228">
    <property type="component" value="Chromosome"/>
</dbReference>
<name>A0A1D8AYA7_9BACT</name>
<dbReference type="Pfam" id="PF04932">
    <property type="entry name" value="Wzy_C"/>
    <property type="match status" value="1"/>
</dbReference>
<evidence type="ECO:0000256" key="6">
    <source>
        <dbReference type="SAM" id="Phobius"/>
    </source>
</evidence>
<feature type="transmembrane region" description="Helical" evidence="6">
    <location>
        <begin position="122"/>
        <end position="140"/>
    </location>
</feature>
<evidence type="ECO:0000256" key="4">
    <source>
        <dbReference type="ARBA" id="ARBA00023136"/>
    </source>
</evidence>
<feature type="compositionally biased region" description="Low complexity" evidence="5">
    <location>
        <begin position="99"/>
        <end position="109"/>
    </location>
</feature>
<evidence type="ECO:0000313" key="8">
    <source>
        <dbReference type="EMBL" id="AOS45883.1"/>
    </source>
</evidence>
<keyword evidence="2 6" id="KW-0812">Transmembrane</keyword>
<dbReference type="EMBL" id="CP016094">
    <property type="protein sequence ID" value="AOS45883.1"/>
    <property type="molecule type" value="Genomic_DNA"/>
</dbReference>
<evidence type="ECO:0000256" key="2">
    <source>
        <dbReference type="ARBA" id="ARBA00022692"/>
    </source>
</evidence>
<organism evidence="8 9">
    <name type="scientific">Lacunisphaera limnophila</name>
    <dbReference type="NCBI Taxonomy" id="1838286"/>
    <lineage>
        <taxon>Bacteria</taxon>
        <taxon>Pseudomonadati</taxon>
        <taxon>Verrucomicrobiota</taxon>
        <taxon>Opitutia</taxon>
        <taxon>Opitutales</taxon>
        <taxon>Opitutaceae</taxon>
        <taxon>Lacunisphaera</taxon>
    </lineage>
</organism>
<feature type="region of interest" description="Disordered" evidence="5">
    <location>
        <begin position="81"/>
        <end position="109"/>
    </location>
</feature>
<dbReference type="KEGG" id="obg:Verru16b_02974"/>
<feature type="transmembrane region" description="Helical" evidence="6">
    <location>
        <begin position="209"/>
        <end position="231"/>
    </location>
</feature>
<gene>
    <name evidence="8" type="ORF">Verru16b_02974</name>
</gene>
<protein>
    <submittedName>
        <fullName evidence="8">O-Antigen ligase</fullName>
    </submittedName>
</protein>
<keyword evidence="8" id="KW-0436">Ligase</keyword>
<dbReference type="STRING" id="1838286.Verru16b_02974"/>
<evidence type="ECO:0000259" key="7">
    <source>
        <dbReference type="Pfam" id="PF04932"/>
    </source>
</evidence>
<evidence type="ECO:0000313" key="9">
    <source>
        <dbReference type="Proteomes" id="UP000095228"/>
    </source>
</evidence>
<feature type="transmembrane region" description="Helical" evidence="6">
    <location>
        <begin position="259"/>
        <end position="279"/>
    </location>
</feature>
<feature type="transmembrane region" description="Helical" evidence="6">
    <location>
        <begin position="291"/>
        <end position="309"/>
    </location>
</feature>
<proteinExistence type="predicted"/>
<keyword evidence="4 6" id="KW-0472">Membrane</keyword>
<evidence type="ECO:0000256" key="3">
    <source>
        <dbReference type="ARBA" id="ARBA00022989"/>
    </source>
</evidence>
<evidence type="ECO:0000256" key="5">
    <source>
        <dbReference type="SAM" id="MobiDB-lite"/>
    </source>
</evidence>
<feature type="transmembrane region" description="Helical" evidence="6">
    <location>
        <begin position="449"/>
        <end position="469"/>
    </location>
</feature>
<reference evidence="8 9" key="1">
    <citation type="submission" date="2016-06" db="EMBL/GenBank/DDBJ databases">
        <title>Three novel species with peptidoglycan cell walls form the new genus Lacunisphaera gen. nov. in the family Opitutaceae of the verrucomicrobial subdivision 4.</title>
        <authorList>
            <person name="Rast P."/>
            <person name="Gloeckner I."/>
            <person name="Jogler M."/>
            <person name="Boedeker C."/>
            <person name="Jeske O."/>
            <person name="Wiegand S."/>
            <person name="Reinhardt R."/>
            <person name="Schumann P."/>
            <person name="Rohde M."/>
            <person name="Spring S."/>
            <person name="Gloeckner F.O."/>
            <person name="Jogler C."/>
        </authorList>
    </citation>
    <scope>NUCLEOTIDE SEQUENCE [LARGE SCALE GENOMIC DNA]</scope>
    <source>
        <strain evidence="8 9">IG16b</strain>
    </source>
</reference>
<sequence length="524" mass="59601">MTDHSQSLLRRFRSDPKQRLPLHPLERAVLTVVALHLCFLPWALGATNTWSQITSLCLSTLGILLALIPRTYAPGEWPGQPLISGGNHPEQAQRVERANNQQQTTNNRRNSGAIRVSALPRLLKFPLFWIGLALLAYIALQGYNPSWVWERNESTWWLRRVNDIPWLPTSIDTPFERFNLWRQAIIYASTWLTLCTVWVGFTRRRTIELLLLVLVVNATMLAITGFGFRMLHAPEFLLWFDERMPNVITFASFIYKNHAGAWLALMTVLFVVLATDRHLRSMQKMDRSSPAVIFVLGALLLFFAEIFTLSRGGTVLLAAYLIISLSIFFGYRLLSRSESTTHPAVPFMVTLMVVLVVGYGASQLDFRSVERRFSMLLQDKITDESVLSREKSHLANTDMLGDYWQRGVGAGGFRFLYPEYIKKHPEVYRGGRNFWEHAHNDWLQIPIELGAPGSALLLLGASWCLLGMLKRHVWRDLAALLLVLGLGQTLLHATFDFPLQNPAVLVTWCVLAVLVLRRLELEGA</sequence>
<keyword evidence="9" id="KW-1185">Reference proteome</keyword>
<dbReference type="InterPro" id="IPR007016">
    <property type="entry name" value="O-antigen_ligase-rel_domated"/>
</dbReference>
<dbReference type="InterPro" id="IPR051533">
    <property type="entry name" value="WaaL-like"/>
</dbReference>
<dbReference type="GO" id="GO:0016874">
    <property type="term" value="F:ligase activity"/>
    <property type="evidence" value="ECO:0007669"/>
    <property type="project" value="UniProtKB-KW"/>
</dbReference>
<feature type="transmembrane region" description="Helical" evidence="6">
    <location>
        <begin position="315"/>
        <end position="333"/>
    </location>
</feature>
<feature type="transmembrane region" description="Helical" evidence="6">
    <location>
        <begin position="184"/>
        <end position="202"/>
    </location>
</feature>
<dbReference type="GO" id="GO:0016020">
    <property type="term" value="C:membrane"/>
    <property type="evidence" value="ECO:0007669"/>
    <property type="project" value="UniProtKB-SubCell"/>
</dbReference>
<dbReference type="PANTHER" id="PTHR37422">
    <property type="entry name" value="TEICHURONIC ACID BIOSYNTHESIS PROTEIN TUAE"/>
    <property type="match status" value="1"/>
</dbReference>
<feature type="domain" description="O-antigen ligase-related" evidence="7">
    <location>
        <begin position="297"/>
        <end position="458"/>
    </location>
</feature>
<dbReference type="PANTHER" id="PTHR37422:SF23">
    <property type="entry name" value="TEICHURONIC ACID BIOSYNTHESIS PROTEIN TUAE"/>
    <property type="match status" value="1"/>
</dbReference>
<evidence type="ECO:0000256" key="1">
    <source>
        <dbReference type="ARBA" id="ARBA00004141"/>
    </source>
</evidence>